<reference evidence="4" key="1">
    <citation type="submission" date="2019-10" db="EMBL/GenBank/DDBJ databases">
        <authorList>
            <person name="Zhang R."/>
            <person name="Pan Y."/>
            <person name="Wang J."/>
            <person name="Ma R."/>
            <person name="Yu S."/>
        </authorList>
    </citation>
    <scope>NUCLEOTIDE SEQUENCE</scope>
    <source>
        <strain evidence="4">LA-IB0</strain>
        <tissue evidence="4">Leaf</tissue>
    </source>
</reference>
<proteinExistence type="predicted"/>
<dbReference type="InterPro" id="IPR051210">
    <property type="entry name" value="Ub_ligase/GEF_domain"/>
</dbReference>
<evidence type="ECO:0000313" key="5">
    <source>
        <dbReference type="Proteomes" id="UP000826271"/>
    </source>
</evidence>
<feature type="repeat" description="RCC1" evidence="2">
    <location>
        <begin position="54"/>
        <end position="128"/>
    </location>
</feature>
<keyword evidence="5" id="KW-1185">Reference proteome</keyword>
<evidence type="ECO:0000313" key="4">
    <source>
        <dbReference type="EMBL" id="KAG8364543.1"/>
    </source>
</evidence>
<feature type="repeat" description="RCC1" evidence="2">
    <location>
        <begin position="452"/>
        <end position="503"/>
    </location>
</feature>
<dbReference type="Proteomes" id="UP000826271">
    <property type="component" value="Unassembled WGS sequence"/>
</dbReference>
<dbReference type="EMBL" id="WHWC01000018">
    <property type="protein sequence ID" value="KAG8364543.1"/>
    <property type="molecule type" value="Genomic_DNA"/>
</dbReference>
<organism evidence="4 5">
    <name type="scientific">Buddleja alternifolia</name>
    <dbReference type="NCBI Taxonomy" id="168488"/>
    <lineage>
        <taxon>Eukaryota</taxon>
        <taxon>Viridiplantae</taxon>
        <taxon>Streptophyta</taxon>
        <taxon>Embryophyta</taxon>
        <taxon>Tracheophyta</taxon>
        <taxon>Spermatophyta</taxon>
        <taxon>Magnoliopsida</taxon>
        <taxon>eudicotyledons</taxon>
        <taxon>Gunneridae</taxon>
        <taxon>Pentapetalae</taxon>
        <taxon>asterids</taxon>
        <taxon>lamiids</taxon>
        <taxon>Lamiales</taxon>
        <taxon>Scrophulariaceae</taxon>
        <taxon>Buddlejeae</taxon>
        <taxon>Buddleja</taxon>
    </lineage>
</organism>
<comment type="caution">
    <text evidence="4">The sequence shown here is derived from an EMBL/GenBank/DDBJ whole genome shotgun (WGS) entry which is preliminary data.</text>
</comment>
<keyword evidence="1" id="KW-0677">Repeat</keyword>
<protein>
    <recommendedName>
        <fullName evidence="3">RCC1-like domain-containing protein</fullName>
    </recommendedName>
</protein>
<dbReference type="PRINTS" id="PR00633">
    <property type="entry name" value="RCCNDNSATION"/>
</dbReference>
<accession>A0AAV6W2P1</accession>
<dbReference type="PROSITE" id="PS00626">
    <property type="entry name" value="RCC1_2"/>
    <property type="match status" value="1"/>
</dbReference>
<feature type="repeat" description="RCC1" evidence="2">
    <location>
        <begin position="128"/>
        <end position="178"/>
    </location>
</feature>
<dbReference type="Pfam" id="PF25390">
    <property type="entry name" value="WD40_RLD"/>
    <property type="match status" value="1"/>
</dbReference>
<feature type="domain" description="RCC1-like" evidence="3">
    <location>
        <begin position="393"/>
        <end position="610"/>
    </location>
</feature>
<name>A0AAV6W2P1_9LAMI</name>
<feature type="repeat" description="RCC1" evidence="2">
    <location>
        <begin position="394"/>
        <end position="451"/>
    </location>
</feature>
<evidence type="ECO:0000256" key="1">
    <source>
        <dbReference type="ARBA" id="ARBA00022737"/>
    </source>
</evidence>
<dbReference type="InterPro" id="IPR000408">
    <property type="entry name" value="Reg_chr_condens"/>
</dbReference>
<sequence length="618" mass="66050">MALLRLRTLNHISSTTTSRWRHLSSASATKPPPLLYDHHSNSTTPTDTKESVTLQLFSWGRGASGQLGGGIEEIRIYPAPVATLSVPPNFSLSRAIPGRLPHSAISDRADVEVSISCGLFHSGLVVNGKVWIWGKGDGGRLGFGHENSVFVPTLNPHLESDVKSVALGGLHSVALDVAGRVFTWGYGGFGALGHSVYHRELLPKLVEGSWDGEICHIATSGTHTASITNSGFFPTLAAAASETARVVLPADSPYLSHILSFVPIPGAAEISFLSILSTRCNFMVPVVLLLDPPDLLASYLPTPQSRPFRPTSPFFFRRFTTISSPHHPVATLIWSLLWLLFGLSMAFLLLSAAILEDVEGSESGLRWCHRDVIHIEVEHIWGRVPSISEDEGDGKLHIWGRDEGDGRLGLGPGRGPDFAGGNSTPSEVKALPVPVAAVSCGGFFTMALTEEGQLWNWGANSNYELGRGDKIGGWKPQPVPSLKDVRLIQIASGGYHSLALTDKGEVLSWGHGGQGQLGNSSLHSRKVPEPVEALANERVTYIACGGSSSAAITDKGKLYMWGNTADSQLGVPGLPEVQPSPVEVNFLMEDDRLGNHNVLSVSVGASHAMCLVSRPGCL</sequence>
<feature type="repeat" description="RCC1" evidence="2">
    <location>
        <begin position="504"/>
        <end position="555"/>
    </location>
</feature>
<feature type="repeat" description="RCC1" evidence="2">
    <location>
        <begin position="179"/>
        <end position="230"/>
    </location>
</feature>
<evidence type="ECO:0000256" key="2">
    <source>
        <dbReference type="PROSITE-ProRule" id="PRU00235"/>
    </source>
</evidence>
<dbReference type="Gene3D" id="2.130.10.30">
    <property type="entry name" value="Regulator of chromosome condensation 1/beta-lactamase-inhibitor protein II"/>
    <property type="match status" value="2"/>
</dbReference>
<dbReference type="SUPFAM" id="SSF50985">
    <property type="entry name" value="RCC1/BLIP-II"/>
    <property type="match status" value="2"/>
</dbReference>
<dbReference type="InterPro" id="IPR058923">
    <property type="entry name" value="RCC1-like_dom"/>
</dbReference>
<dbReference type="PANTHER" id="PTHR22870">
    <property type="entry name" value="REGULATOR OF CHROMOSOME CONDENSATION"/>
    <property type="match status" value="1"/>
</dbReference>
<dbReference type="Pfam" id="PF00415">
    <property type="entry name" value="RCC1"/>
    <property type="match status" value="2"/>
</dbReference>
<feature type="repeat" description="RCC1" evidence="2">
    <location>
        <begin position="556"/>
        <end position="614"/>
    </location>
</feature>
<gene>
    <name evidence="4" type="ORF">BUALT_Bualt18G0008000</name>
</gene>
<dbReference type="PROSITE" id="PS50012">
    <property type="entry name" value="RCC1_3"/>
    <property type="match status" value="7"/>
</dbReference>
<dbReference type="PANTHER" id="PTHR22870:SF408">
    <property type="entry name" value="OS09G0560450 PROTEIN"/>
    <property type="match status" value="1"/>
</dbReference>
<evidence type="ECO:0000259" key="3">
    <source>
        <dbReference type="Pfam" id="PF25390"/>
    </source>
</evidence>
<dbReference type="InterPro" id="IPR009091">
    <property type="entry name" value="RCC1/BLIP-II"/>
</dbReference>
<dbReference type="AlphaFoldDB" id="A0AAV6W2P1"/>